<dbReference type="RefSeq" id="WP_216083074.1">
    <property type="nucleotide sequence ID" value="NZ_CACTIB010000016.1"/>
</dbReference>
<reference evidence="1 2" key="1">
    <citation type="submission" date="2019-01" db="EMBL/GenBank/DDBJ databases">
        <title>Draft genome sequences of Candidatus Mycoplasma haemohominis SWG34-3 identified from a patient with pyrexia, anemia and liver dysfunction.</title>
        <authorList>
            <person name="Sekizuka T."/>
            <person name="Hattori N."/>
            <person name="Katano H."/>
            <person name="Takuma T."/>
            <person name="Ito T."/>
            <person name="Arai N."/>
            <person name="Yanai R."/>
            <person name="Ishii S."/>
            <person name="Miura Y."/>
            <person name="Tokunaga T."/>
            <person name="Watanabe H."/>
            <person name="Nomura N."/>
            <person name="Eguchi J."/>
            <person name="Arai T."/>
            <person name="Hasegawa H."/>
            <person name="Nakamaki T."/>
            <person name="Wakita T."/>
            <person name="Niki Y."/>
            <person name="Kuroda M."/>
        </authorList>
    </citation>
    <scope>NUCLEOTIDE SEQUENCE [LARGE SCALE GENOMIC DNA]</scope>
    <source>
        <strain evidence="1">SWG34-3</strain>
    </source>
</reference>
<evidence type="ECO:0000313" key="1">
    <source>
        <dbReference type="EMBL" id="GCE63911.1"/>
    </source>
</evidence>
<evidence type="ECO:0000313" key="2">
    <source>
        <dbReference type="Proteomes" id="UP000324831"/>
    </source>
</evidence>
<organism evidence="1 2">
    <name type="scientific">Candidatus Mycoplasma haematohominis</name>
    <dbReference type="NCBI Taxonomy" id="1494318"/>
    <lineage>
        <taxon>Bacteria</taxon>
        <taxon>Bacillati</taxon>
        <taxon>Mycoplasmatota</taxon>
        <taxon>Mollicutes</taxon>
        <taxon>Mycoplasmataceae</taxon>
        <taxon>Mycoplasma</taxon>
    </lineage>
</organism>
<sequence>MTKVNKAISIGSGVTAVIGGTVGGVCSLTKSSSKANLGNSNLVDKENDRQTRDDELDLATQKQEELNEEQTLDGKTNIVFPEVDSLEVSGDEPIKEQAEVKVVDESLPEAFPLVVEEVVVLSENPKVHESEALSDYQDEEDKPKRITFSIDGFDDPDYEDPETDYLETAKIVENKQLDKTERVWEEFFQHYKHDKTIEKHLSTLNSLTGVKVTHEQLDKMKDAYGTIWLRRGCWSIDINKPSQKDLWNDICKFATSLVIK</sequence>
<comment type="caution">
    <text evidence="1">The sequence shown here is derived from an EMBL/GenBank/DDBJ whole genome shotgun (WGS) entry which is preliminary data.</text>
</comment>
<gene>
    <name evidence="1" type="ORF">MHSWG343_09180</name>
</gene>
<proteinExistence type="predicted"/>
<protein>
    <submittedName>
        <fullName evidence="1">Uncharacterized protein</fullName>
    </submittedName>
</protein>
<name>A0A478FQW1_9MOLU</name>
<dbReference type="Proteomes" id="UP000324831">
    <property type="component" value="Unassembled WGS sequence"/>
</dbReference>
<dbReference type="AlphaFoldDB" id="A0A478FQW1"/>
<dbReference type="EMBL" id="BIMN01000006">
    <property type="protein sequence ID" value="GCE63911.1"/>
    <property type="molecule type" value="Genomic_DNA"/>
</dbReference>
<accession>A0A478FQW1</accession>